<dbReference type="Pfam" id="PF00534">
    <property type="entry name" value="Glycos_transf_1"/>
    <property type="match status" value="1"/>
</dbReference>
<dbReference type="CDD" id="cd03801">
    <property type="entry name" value="GT4_PimA-like"/>
    <property type="match status" value="1"/>
</dbReference>
<feature type="domain" description="Glycosyl transferase family 1" evidence="1">
    <location>
        <begin position="158"/>
        <end position="316"/>
    </location>
</feature>
<gene>
    <name evidence="2" type="ORF">MKO06_00120</name>
</gene>
<dbReference type="EMBL" id="JANCNS010000001">
    <property type="protein sequence ID" value="MCP9198292.1"/>
    <property type="molecule type" value="Genomic_DNA"/>
</dbReference>
<name>A0A9X2I6R9_9FLAO</name>
<organism evidence="2 3">
    <name type="scientific">Christiangramia oceanisediminis</name>
    <dbReference type="NCBI Taxonomy" id="2920386"/>
    <lineage>
        <taxon>Bacteria</taxon>
        <taxon>Pseudomonadati</taxon>
        <taxon>Bacteroidota</taxon>
        <taxon>Flavobacteriia</taxon>
        <taxon>Flavobacteriales</taxon>
        <taxon>Flavobacteriaceae</taxon>
        <taxon>Christiangramia</taxon>
    </lineage>
</organism>
<accession>A0A9X2I6R9</accession>
<protein>
    <submittedName>
        <fullName evidence="2">Glycosyltransferase family 4 protein</fullName>
    </submittedName>
</protein>
<dbReference type="Gene3D" id="3.40.50.2000">
    <property type="entry name" value="Glycogen Phosphorylase B"/>
    <property type="match status" value="2"/>
</dbReference>
<reference evidence="2" key="1">
    <citation type="submission" date="2022-07" db="EMBL/GenBank/DDBJ databases">
        <title>Gramela sediminis sp. nov., isolated from deep-sea sediment of the Indian Ocean.</title>
        <authorList>
            <person name="Shi H."/>
        </authorList>
    </citation>
    <scope>NUCLEOTIDE SEQUENCE</scope>
    <source>
        <strain evidence="2">GC03-9</strain>
    </source>
</reference>
<dbReference type="InterPro" id="IPR001296">
    <property type="entry name" value="Glyco_trans_1"/>
</dbReference>
<dbReference type="RefSeq" id="WP_241550288.1">
    <property type="nucleotide sequence ID" value="NZ_JANCNS010000001.1"/>
</dbReference>
<dbReference type="PANTHER" id="PTHR12526">
    <property type="entry name" value="GLYCOSYLTRANSFERASE"/>
    <property type="match status" value="1"/>
</dbReference>
<proteinExistence type="predicted"/>
<keyword evidence="3" id="KW-1185">Reference proteome</keyword>
<evidence type="ECO:0000259" key="1">
    <source>
        <dbReference type="Pfam" id="PF00534"/>
    </source>
</evidence>
<dbReference type="GO" id="GO:0016757">
    <property type="term" value="F:glycosyltransferase activity"/>
    <property type="evidence" value="ECO:0007669"/>
    <property type="project" value="InterPro"/>
</dbReference>
<dbReference type="AlphaFoldDB" id="A0A9X2I6R9"/>
<sequence length="335" mass="37979">MKKILYIGNKLEKHGYAPTSADTLPPKLQDLGFRVVAISSIKNKPARLGHMLSKVLTKGQNVDVVLIDTYSTMNFWYAVACGWICKRNKIPYIFILHGGKLDERFRKSPEWIIEIFRSASANIAPSGFLLQKLNPFFSNLKLIPNWIEIEKYPYQQRSESRPSILWLRAFDQVYNPLLALETIELLRKTRPDVKLIMVGPDKDGSLNELKKIAEQKQLPVHFTGKLSKQEWLALSRDCDIFINTTNIDNTPVSLIEAMALGLPVISTNVGGIPYLIDHEENGLLVPPGDAQEMAAAICRLLNEPGLAERISENGRTKVKNFDWEQVKALWLELLD</sequence>
<comment type="caution">
    <text evidence="2">The sequence shown here is derived from an EMBL/GenBank/DDBJ whole genome shotgun (WGS) entry which is preliminary data.</text>
</comment>
<evidence type="ECO:0000313" key="3">
    <source>
        <dbReference type="Proteomes" id="UP001155280"/>
    </source>
</evidence>
<dbReference type="Proteomes" id="UP001155280">
    <property type="component" value="Unassembled WGS sequence"/>
</dbReference>
<dbReference type="SUPFAM" id="SSF53756">
    <property type="entry name" value="UDP-Glycosyltransferase/glycogen phosphorylase"/>
    <property type="match status" value="1"/>
</dbReference>
<evidence type="ECO:0000313" key="2">
    <source>
        <dbReference type="EMBL" id="MCP9198292.1"/>
    </source>
</evidence>